<dbReference type="PANTHER" id="PTHR36234:SF5">
    <property type="entry name" value="LYSYL ENDOPEPTIDASE"/>
    <property type="match status" value="1"/>
</dbReference>
<proteinExistence type="predicted"/>
<dbReference type="Gene3D" id="2.40.10.10">
    <property type="entry name" value="Trypsin-like serine proteases"/>
    <property type="match status" value="2"/>
</dbReference>
<dbReference type="SUPFAM" id="SSF50494">
    <property type="entry name" value="Trypsin-like serine proteases"/>
    <property type="match status" value="1"/>
</dbReference>
<dbReference type="InterPro" id="IPR026444">
    <property type="entry name" value="Secre_tail"/>
</dbReference>
<dbReference type="InterPro" id="IPR009003">
    <property type="entry name" value="Peptidase_S1_PA"/>
</dbReference>
<evidence type="ECO:0000259" key="1">
    <source>
        <dbReference type="Pfam" id="PF18962"/>
    </source>
</evidence>
<dbReference type="InterPro" id="IPR043504">
    <property type="entry name" value="Peptidase_S1_PA_chymotrypsin"/>
</dbReference>
<dbReference type="AlphaFoldDB" id="A0A521EPQ8"/>
<accession>A0A521EPQ8</accession>
<dbReference type="OrthoDB" id="9342482at2"/>
<dbReference type="RefSeq" id="WP_142534391.1">
    <property type="nucleotide sequence ID" value="NZ_FXTB01000010.1"/>
</dbReference>
<dbReference type="Pfam" id="PF13365">
    <property type="entry name" value="Trypsin_2"/>
    <property type="match status" value="1"/>
</dbReference>
<gene>
    <name evidence="2" type="ORF">SAMN06265379_11071</name>
</gene>
<dbReference type="Pfam" id="PF18962">
    <property type="entry name" value="Por_Secre_tail"/>
    <property type="match status" value="1"/>
</dbReference>
<evidence type="ECO:0000313" key="3">
    <source>
        <dbReference type="Proteomes" id="UP000319040"/>
    </source>
</evidence>
<reference evidence="2 3" key="1">
    <citation type="submission" date="2017-05" db="EMBL/GenBank/DDBJ databases">
        <authorList>
            <person name="Varghese N."/>
            <person name="Submissions S."/>
        </authorList>
    </citation>
    <scope>NUCLEOTIDE SEQUENCE [LARGE SCALE GENOMIC DNA]</scope>
    <source>
        <strain evidence="2 3">DSM 27040</strain>
    </source>
</reference>
<dbReference type="Proteomes" id="UP000319040">
    <property type="component" value="Unassembled WGS sequence"/>
</dbReference>
<protein>
    <submittedName>
        <fullName evidence="2">Por secretion system C-terminal sorting domain-containing protein</fullName>
    </submittedName>
</protein>
<dbReference type="NCBIfam" id="TIGR04183">
    <property type="entry name" value="Por_Secre_tail"/>
    <property type="match status" value="1"/>
</dbReference>
<keyword evidence="3" id="KW-1185">Reference proteome</keyword>
<dbReference type="EMBL" id="FXTB01000010">
    <property type="protein sequence ID" value="SMO85892.1"/>
    <property type="molecule type" value="Genomic_DNA"/>
</dbReference>
<sequence>MKTRNNQLQVSFKSRKFGVILLLTIITSVAAVKAQISAPGSPAFSLDVNELLKNVEELPYTPGKAQLKEARIINKDEPLKFAHQFTVNYTPDNSGTWTQLDNGTKVWRLLISSPNAYSINVIFDRYVLPPGAKLFIYNTDKSDIKGAFTDANNQPSGILATVPVRGDQVIVEYQEPAKVQFKAELMIGAVNHDFLGIHNLKSTTSFNSSGYCNVDVSCFDQDNNLDVRRAVVKIIIDGQELCTGTMINSAGSEAKPYLITSAHCYKLDASANTTLLYFNYDVPYCSDIIEAYPEHTLSGGEARVMVNELDIALVEMFNMPPAYYRPYFAGWTLNPEPTGLFKAIHHPWGDVKKIATFDGTIEASSFNSYFNRPYAQVDNFHWRVAQWSTGTTEPGSSGGPLFDGNNNFVGALSGGAATCSSPVNDYYWQFYKAWDQKTESNQQYKAWLDPLNSGVQSLNGANPYEQQAFVRLSNIEKGDRPANSTLIGGGYLSGHNGIKTTAYAERFDGIKKATIKGIYLMPGKSPQSSSQTFNISLWQGTNEPETMLVKKEDIALNSLRANREGYLEFDTPITVNGSFFVSYEINYNNTPIDTLAVYYAARTQKSNNTMLAYHQSTGWKYASELHENKNYSLWLDVLAEAVVYGDTQIIPDTRSEVVIYPVPTKGNTLFINSGGYFIQTVEVRDVLGRLWSVATVNQAGENLPIEIGVLPNGVYILKIRTKNNWLSKKFMVE</sequence>
<name>A0A521EPQ8_SACCC</name>
<organism evidence="2 3">
    <name type="scientific">Saccharicrinis carchari</name>
    <dbReference type="NCBI Taxonomy" id="1168039"/>
    <lineage>
        <taxon>Bacteria</taxon>
        <taxon>Pseudomonadati</taxon>
        <taxon>Bacteroidota</taxon>
        <taxon>Bacteroidia</taxon>
        <taxon>Marinilabiliales</taxon>
        <taxon>Marinilabiliaceae</taxon>
        <taxon>Saccharicrinis</taxon>
    </lineage>
</organism>
<feature type="domain" description="Secretion system C-terminal sorting" evidence="1">
    <location>
        <begin position="659"/>
        <end position="732"/>
    </location>
</feature>
<evidence type="ECO:0000313" key="2">
    <source>
        <dbReference type="EMBL" id="SMO85892.1"/>
    </source>
</evidence>
<dbReference type="PANTHER" id="PTHR36234">
    <property type="entry name" value="LYSYL ENDOPEPTIDASE"/>
    <property type="match status" value="1"/>
</dbReference>